<proteinExistence type="predicted"/>
<reference evidence="2 3" key="1">
    <citation type="submission" date="2019-04" db="EMBL/GenBank/DDBJ databases">
        <title>Friends and foes A comparative genomics study of 23 Aspergillus species from section Flavi.</title>
        <authorList>
            <consortium name="DOE Joint Genome Institute"/>
            <person name="Kjaerbolling I."/>
            <person name="Vesth T."/>
            <person name="Frisvad J.C."/>
            <person name="Nybo J.L."/>
            <person name="Theobald S."/>
            <person name="Kildgaard S."/>
            <person name="Isbrandt T."/>
            <person name="Kuo A."/>
            <person name="Sato A."/>
            <person name="Lyhne E.K."/>
            <person name="Kogle M.E."/>
            <person name="Wiebenga A."/>
            <person name="Kun R.S."/>
            <person name="Lubbers R.J."/>
            <person name="Makela M.R."/>
            <person name="Barry K."/>
            <person name="Chovatia M."/>
            <person name="Clum A."/>
            <person name="Daum C."/>
            <person name="Haridas S."/>
            <person name="He G."/>
            <person name="LaButti K."/>
            <person name="Lipzen A."/>
            <person name="Mondo S."/>
            <person name="Riley R."/>
            <person name="Salamov A."/>
            <person name="Simmons B.A."/>
            <person name="Magnuson J.K."/>
            <person name="Henrissat B."/>
            <person name="Mortensen U.H."/>
            <person name="Larsen T.O."/>
            <person name="Devries R.P."/>
            <person name="Grigoriev I.V."/>
            <person name="Machida M."/>
            <person name="Baker S.E."/>
            <person name="Andersen M.R."/>
        </authorList>
    </citation>
    <scope>NUCLEOTIDE SEQUENCE [LARGE SCALE GENOMIC DNA]</scope>
    <source>
        <strain evidence="2 3">IBT 18842</strain>
    </source>
</reference>
<dbReference type="EMBL" id="ML742237">
    <property type="protein sequence ID" value="KAE8146901.1"/>
    <property type="molecule type" value="Genomic_DNA"/>
</dbReference>
<dbReference type="Proteomes" id="UP000325780">
    <property type="component" value="Unassembled WGS sequence"/>
</dbReference>
<name>A0A5N6TLD1_ASPAV</name>
<protein>
    <submittedName>
        <fullName evidence="2">Uncharacterized protein</fullName>
    </submittedName>
</protein>
<evidence type="ECO:0000256" key="1">
    <source>
        <dbReference type="SAM" id="Phobius"/>
    </source>
</evidence>
<keyword evidence="1" id="KW-0812">Transmembrane</keyword>
<feature type="transmembrane region" description="Helical" evidence="1">
    <location>
        <begin position="20"/>
        <end position="43"/>
    </location>
</feature>
<organism evidence="2 3">
    <name type="scientific">Aspergillus avenaceus</name>
    <dbReference type="NCBI Taxonomy" id="36643"/>
    <lineage>
        <taxon>Eukaryota</taxon>
        <taxon>Fungi</taxon>
        <taxon>Dikarya</taxon>
        <taxon>Ascomycota</taxon>
        <taxon>Pezizomycotina</taxon>
        <taxon>Eurotiomycetes</taxon>
        <taxon>Eurotiomycetidae</taxon>
        <taxon>Eurotiales</taxon>
        <taxon>Aspergillaceae</taxon>
        <taxon>Aspergillus</taxon>
        <taxon>Aspergillus subgen. Circumdati</taxon>
    </lineage>
</organism>
<gene>
    <name evidence="2" type="ORF">BDV25DRAFT_43840</name>
</gene>
<dbReference type="Pfam" id="PF11374">
    <property type="entry name" value="DUF3176"/>
    <property type="match status" value="1"/>
</dbReference>
<keyword evidence="1" id="KW-0472">Membrane</keyword>
<evidence type="ECO:0000313" key="2">
    <source>
        <dbReference type="EMBL" id="KAE8146901.1"/>
    </source>
</evidence>
<accession>A0A5N6TLD1</accession>
<dbReference type="PANTHER" id="PTHR35394:SF5">
    <property type="entry name" value="DUF3176 DOMAIN-CONTAINING PROTEIN"/>
    <property type="match status" value="1"/>
</dbReference>
<keyword evidence="3" id="KW-1185">Reference proteome</keyword>
<dbReference type="OrthoDB" id="5376804at2759"/>
<keyword evidence="1" id="KW-1133">Transmembrane helix</keyword>
<sequence length="162" mass="17849">MHDQGSRNKTSTKRLGWLALWTWELGSAVLSILRLTLLIGFLAKIKQGACASWQYTAMPNTVVSITDTAGKAAMLMSVPSCLSQLKWHQYAAPTRLYRFKLLGQGSRGSRSWPSDVSSPAAYHRRWVDGAHAGARPLRPTYPDLSFAGRAGAQRDRRHPGGV</sequence>
<dbReference type="PANTHER" id="PTHR35394">
    <property type="entry name" value="DUF3176 DOMAIN-CONTAINING PROTEIN"/>
    <property type="match status" value="1"/>
</dbReference>
<dbReference type="AlphaFoldDB" id="A0A5N6TLD1"/>
<dbReference type="InterPro" id="IPR021514">
    <property type="entry name" value="DUF3176"/>
</dbReference>
<evidence type="ECO:0000313" key="3">
    <source>
        <dbReference type="Proteomes" id="UP000325780"/>
    </source>
</evidence>